<feature type="region of interest" description="Disordered" evidence="5">
    <location>
        <begin position="1"/>
        <end position="22"/>
    </location>
</feature>
<evidence type="ECO:0000256" key="3">
    <source>
        <dbReference type="ARBA" id="ARBA00022833"/>
    </source>
</evidence>
<dbReference type="GO" id="GO:0043539">
    <property type="term" value="F:protein serine/threonine kinase activator activity"/>
    <property type="evidence" value="ECO:0007669"/>
    <property type="project" value="TreeGrafter"/>
</dbReference>
<dbReference type="Gene3D" id="3.40.50.10190">
    <property type="entry name" value="BRCT domain"/>
    <property type="match status" value="1"/>
</dbReference>
<dbReference type="OMA" id="GMKIWAI"/>
<dbReference type="InterPro" id="IPR051590">
    <property type="entry name" value="Replication_Regulatory_Kinase"/>
</dbReference>
<proteinExistence type="predicted"/>
<dbReference type="FunCoup" id="G3AVK4">
    <property type="interactions" value="171"/>
</dbReference>
<dbReference type="GO" id="GO:0008270">
    <property type="term" value="F:zinc ion binding"/>
    <property type="evidence" value="ECO:0007669"/>
    <property type="project" value="UniProtKB-KW"/>
</dbReference>
<dbReference type="InterPro" id="IPR036420">
    <property type="entry name" value="BRCT_dom_sf"/>
</dbReference>
<feature type="compositionally biased region" description="Polar residues" evidence="5">
    <location>
        <begin position="1"/>
        <end position="14"/>
    </location>
</feature>
<dbReference type="PANTHER" id="PTHR15375:SF26">
    <property type="entry name" value="PROTEIN CHIFFON"/>
    <property type="match status" value="1"/>
</dbReference>
<dbReference type="InterPro" id="IPR055116">
    <property type="entry name" value="DBF4_BRCT"/>
</dbReference>
<evidence type="ECO:0000256" key="2">
    <source>
        <dbReference type="ARBA" id="ARBA00022771"/>
    </source>
</evidence>
<dbReference type="GO" id="GO:0010571">
    <property type="term" value="P:positive regulation of nuclear cell cycle DNA replication"/>
    <property type="evidence" value="ECO:0007669"/>
    <property type="project" value="TreeGrafter"/>
</dbReference>
<keyword evidence="8" id="KW-1185">Reference proteome</keyword>
<dbReference type="FunFam" id="6.10.250.3410:FF:000001">
    <property type="entry name" value="Protein DBF4 homolog A"/>
    <property type="match status" value="1"/>
</dbReference>
<protein>
    <recommendedName>
        <fullName evidence="6">DBF4-type domain-containing protein</fullName>
    </recommendedName>
</protein>
<dbReference type="InterPro" id="IPR013939">
    <property type="entry name" value="Regulatory_Dfp1/Him1"/>
</dbReference>
<evidence type="ECO:0000313" key="8">
    <source>
        <dbReference type="Proteomes" id="UP000000709"/>
    </source>
</evidence>
<dbReference type="AlphaFoldDB" id="G3AVK4"/>
<evidence type="ECO:0000256" key="1">
    <source>
        <dbReference type="ARBA" id="ARBA00022723"/>
    </source>
</evidence>
<dbReference type="OrthoDB" id="21380at2759"/>
<dbReference type="GO" id="GO:0003676">
    <property type="term" value="F:nucleic acid binding"/>
    <property type="evidence" value="ECO:0007669"/>
    <property type="project" value="InterPro"/>
</dbReference>
<name>G3AVK4_SPAPN</name>
<feature type="region of interest" description="Disordered" evidence="5">
    <location>
        <begin position="442"/>
        <end position="462"/>
    </location>
</feature>
<keyword evidence="3" id="KW-0862">Zinc</keyword>
<dbReference type="InterPro" id="IPR038545">
    <property type="entry name" value="Znf_DBF_sf"/>
</dbReference>
<feature type="domain" description="DBF4-type" evidence="6">
    <location>
        <begin position="459"/>
        <end position="508"/>
    </location>
</feature>
<evidence type="ECO:0000313" key="7">
    <source>
        <dbReference type="EMBL" id="EGW29953.1"/>
    </source>
</evidence>
<dbReference type="eggNOG" id="KOG4139">
    <property type="taxonomic scope" value="Eukaryota"/>
</dbReference>
<dbReference type="HOGENOM" id="CLU_023948_0_0_1"/>
<dbReference type="InterPro" id="IPR006572">
    <property type="entry name" value="Znf_DBF"/>
</dbReference>
<dbReference type="Proteomes" id="UP000000709">
    <property type="component" value="Unassembled WGS sequence"/>
</dbReference>
<keyword evidence="2 4" id="KW-0863">Zinc-finger</keyword>
<sequence>MDNDNTGNNPSAATTAMPGRNLKKQFNSLLTKPRRPLRETSSNIPSPARRLAGEELYNWQQSWRKIMRESTVYFEDVQELGRMQTTEYRRASKLLKLVGCAITPFYDNTVSIIVSRRHYDAKKTYPSNDIFSNVASLKIKVWNYEKVFRFLKNLGVNILTGVDENALNTHTILPPSLTTDSTSKTNRDNLYNLLKEEKIYGSTDRDPNAKRDDLHYLGKNYLFVYDLLQKVRPIAVREWHDDHSYTTLNLTMDGKCPFIFDPSENSNTERKRLRRARKFEASQEYRESLKQATYNIINNIKNGGVSLHVSGFSGTSTSTDKMIHEEDFIPQDQNTTVIQNSNSTSSRKSSVEWTSDAKPLKFRQPIPPALARNSSCVQSITTTGKTFDVFAASGYNSASNAVQFSMDSNLNSNAAAMVGNGLGPMMSQVPSRNLNNLKRRIIMKKQQRKTSPPKSKDVRESNPGYCENCRAKYDCFEDHIKSNRHRNFACDDSNFKDIDELITKLNESRSFGFVASSGDYL</sequence>
<dbReference type="Pfam" id="PF22437">
    <property type="entry name" value="DBF4_BRCT"/>
    <property type="match status" value="1"/>
</dbReference>
<organism evidence="8">
    <name type="scientific">Spathaspora passalidarum (strain NRRL Y-27907 / 11-Y1)</name>
    <dbReference type="NCBI Taxonomy" id="619300"/>
    <lineage>
        <taxon>Eukaryota</taxon>
        <taxon>Fungi</taxon>
        <taxon>Dikarya</taxon>
        <taxon>Ascomycota</taxon>
        <taxon>Saccharomycotina</taxon>
        <taxon>Pichiomycetes</taxon>
        <taxon>Debaryomycetaceae</taxon>
        <taxon>Spathaspora</taxon>
    </lineage>
</organism>
<dbReference type="Gene3D" id="6.10.250.3410">
    <property type="entry name" value="DBF zinc finger"/>
    <property type="match status" value="1"/>
</dbReference>
<dbReference type="GO" id="GO:1901987">
    <property type="term" value="P:regulation of cell cycle phase transition"/>
    <property type="evidence" value="ECO:0007669"/>
    <property type="project" value="TreeGrafter"/>
</dbReference>
<evidence type="ECO:0000259" key="6">
    <source>
        <dbReference type="PROSITE" id="PS51265"/>
    </source>
</evidence>
<accession>G3AVK4</accession>
<dbReference type="KEGG" id="spaa:SPAPADRAFT_73393"/>
<feature type="region of interest" description="Disordered" evidence="5">
    <location>
        <begin position="27"/>
        <end position="46"/>
    </location>
</feature>
<gene>
    <name evidence="7" type="ORF">SPAPADRAFT_73393</name>
</gene>
<evidence type="ECO:0000256" key="5">
    <source>
        <dbReference type="SAM" id="MobiDB-lite"/>
    </source>
</evidence>
<dbReference type="PANTHER" id="PTHR15375">
    <property type="entry name" value="ACTIVATOR OF S-PHASE KINASE-RELATED"/>
    <property type="match status" value="1"/>
</dbReference>
<dbReference type="PROSITE" id="PS51265">
    <property type="entry name" value="ZF_DBF4"/>
    <property type="match status" value="1"/>
</dbReference>
<reference evidence="7 8" key="1">
    <citation type="journal article" date="2011" name="Proc. Natl. Acad. Sci. U.S.A.">
        <title>Comparative genomics of xylose-fermenting fungi for enhanced biofuel production.</title>
        <authorList>
            <person name="Wohlbach D.J."/>
            <person name="Kuo A."/>
            <person name="Sato T.K."/>
            <person name="Potts K.M."/>
            <person name="Salamov A.A."/>
            <person name="LaButti K.M."/>
            <person name="Sun H."/>
            <person name="Clum A."/>
            <person name="Pangilinan J.L."/>
            <person name="Lindquist E.A."/>
            <person name="Lucas S."/>
            <person name="Lapidus A."/>
            <person name="Jin M."/>
            <person name="Gunawan C."/>
            <person name="Balan V."/>
            <person name="Dale B.E."/>
            <person name="Jeffries T.W."/>
            <person name="Zinkel R."/>
            <person name="Barry K.W."/>
            <person name="Grigoriev I.V."/>
            <person name="Gasch A.P."/>
        </authorList>
    </citation>
    <scope>NUCLEOTIDE SEQUENCE [LARGE SCALE GENOMIC DNA]</scope>
    <source>
        <strain evidence="8">NRRL Y-27907 / 11-Y1</strain>
    </source>
</reference>
<dbReference type="Pfam" id="PF08630">
    <property type="entry name" value="Dfp1_Him1_M"/>
    <property type="match status" value="1"/>
</dbReference>
<dbReference type="SMART" id="SM00586">
    <property type="entry name" value="ZnF_DBF"/>
    <property type="match status" value="1"/>
</dbReference>
<dbReference type="EMBL" id="GL996506">
    <property type="protein sequence ID" value="EGW29953.1"/>
    <property type="molecule type" value="Genomic_DNA"/>
</dbReference>
<keyword evidence="1" id="KW-0479">Metal-binding</keyword>
<dbReference type="Pfam" id="PF07535">
    <property type="entry name" value="zf-DBF"/>
    <property type="match status" value="1"/>
</dbReference>
<dbReference type="STRING" id="619300.G3AVK4"/>
<dbReference type="RefSeq" id="XP_007377719.1">
    <property type="nucleotide sequence ID" value="XM_007377657.1"/>
</dbReference>
<dbReference type="GO" id="GO:0031431">
    <property type="term" value="C:Dbf4-dependent protein kinase complex"/>
    <property type="evidence" value="ECO:0007669"/>
    <property type="project" value="TreeGrafter"/>
</dbReference>
<evidence type="ECO:0000256" key="4">
    <source>
        <dbReference type="PROSITE-ProRule" id="PRU00600"/>
    </source>
</evidence>
<dbReference type="InParanoid" id="G3AVK4"/>
<dbReference type="GeneID" id="18875482"/>